<dbReference type="Proteomes" id="UP000053144">
    <property type="component" value="Chromosome 11"/>
</dbReference>
<reference evidence="2" key="1">
    <citation type="journal article" date="2015" name="Proc. Natl. Acad. Sci. U.S.A.">
        <title>Genome sequencing of adzuki bean (Vigna angularis) provides insight into high starch and low fat accumulation and domestication.</title>
        <authorList>
            <person name="Yang K."/>
            <person name="Tian Z."/>
            <person name="Chen C."/>
            <person name="Luo L."/>
            <person name="Zhao B."/>
            <person name="Wang Z."/>
            <person name="Yu L."/>
            <person name="Li Y."/>
            <person name="Sun Y."/>
            <person name="Li W."/>
            <person name="Chen Y."/>
            <person name="Li Y."/>
            <person name="Zhang Y."/>
            <person name="Ai D."/>
            <person name="Zhao J."/>
            <person name="Shang C."/>
            <person name="Ma Y."/>
            <person name="Wu B."/>
            <person name="Wang M."/>
            <person name="Gao L."/>
            <person name="Sun D."/>
            <person name="Zhang P."/>
            <person name="Guo F."/>
            <person name="Wang W."/>
            <person name="Li Y."/>
            <person name="Wang J."/>
            <person name="Varshney R.K."/>
            <person name="Wang J."/>
            <person name="Ling H.Q."/>
            <person name="Wan P."/>
        </authorList>
    </citation>
    <scope>NUCLEOTIDE SEQUENCE</scope>
    <source>
        <strain evidence="2">cv. Jingnong 6</strain>
    </source>
</reference>
<dbReference type="AlphaFoldDB" id="A0A0L9VQN8"/>
<protein>
    <submittedName>
        <fullName evidence="1">Uncharacterized protein</fullName>
    </submittedName>
</protein>
<sequence length="57" mass="6299">MSSENLVASVLLVRRPVVIPKIDPVVYAFQEFSNPGKGNSVIGERIESVKGDTGRRW</sequence>
<dbReference type="EMBL" id="CM003381">
    <property type="protein sequence ID" value="KOM57182.1"/>
    <property type="molecule type" value="Genomic_DNA"/>
</dbReference>
<evidence type="ECO:0000313" key="1">
    <source>
        <dbReference type="EMBL" id="KOM57182.1"/>
    </source>
</evidence>
<dbReference type="Gramene" id="KOM57182">
    <property type="protein sequence ID" value="KOM57182"/>
    <property type="gene ID" value="LR48_Vigan11g021400"/>
</dbReference>
<proteinExistence type="predicted"/>
<organism evidence="1 2">
    <name type="scientific">Phaseolus angularis</name>
    <name type="common">Azuki bean</name>
    <name type="synonym">Vigna angularis</name>
    <dbReference type="NCBI Taxonomy" id="3914"/>
    <lineage>
        <taxon>Eukaryota</taxon>
        <taxon>Viridiplantae</taxon>
        <taxon>Streptophyta</taxon>
        <taxon>Embryophyta</taxon>
        <taxon>Tracheophyta</taxon>
        <taxon>Spermatophyta</taxon>
        <taxon>Magnoliopsida</taxon>
        <taxon>eudicotyledons</taxon>
        <taxon>Gunneridae</taxon>
        <taxon>Pentapetalae</taxon>
        <taxon>rosids</taxon>
        <taxon>fabids</taxon>
        <taxon>Fabales</taxon>
        <taxon>Fabaceae</taxon>
        <taxon>Papilionoideae</taxon>
        <taxon>50 kb inversion clade</taxon>
        <taxon>NPAAA clade</taxon>
        <taxon>indigoferoid/millettioid clade</taxon>
        <taxon>Phaseoleae</taxon>
        <taxon>Vigna</taxon>
    </lineage>
</organism>
<evidence type="ECO:0000313" key="2">
    <source>
        <dbReference type="Proteomes" id="UP000053144"/>
    </source>
</evidence>
<accession>A0A0L9VQN8</accession>
<gene>
    <name evidence="1" type="ORF">LR48_Vigan11g021400</name>
</gene>
<name>A0A0L9VQN8_PHAAN</name>